<protein>
    <recommendedName>
        <fullName evidence="3">Regulatory protein GemA</fullName>
    </recommendedName>
</protein>
<evidence type="ECO:0000313" key="2">
    <source>
        <dbReference type="Proteomes" id="UP000057910"/>
    </source>
</evidence>
<evidence type="ECO:0008006" key="3">
    <source>
        <dbReference type="Google" id="ProtNLM"/>
    </source>
</evidence>
<comment type="caution">
    <text evidence="1">The sequence shown here is derived from an EMBL/GenBank/DDBJ whole genome shotgun (WGS) entry which is preliminary data.</text>
</comment>
<name>A0ABD4DVM4_9BURK</name>
<dbReference type="InterPro" id="IPR009363">
    <property type="entry name" value="Phage_Mu_Gp16"/>
</dbReference>
<gene>
    <name evidence="1" type="ORF">WJ68_26925</name>
</gene>
<dbReference type="Pfam" id="PF06252">
    <property type="entry name" value="GemA"/>
    <property type="match status" value="1"/>
</dbReference>
<reference evidence="1 2" key="1">
    <citation type="submission" date="2015-11" db="EMBL/GenBank/DDBJ databases">
        <title>Expanding the genomic diversity of Burkholderia species for the development of highly accurate diagnostics.</title>
        <authorList>
            <person name="Sahl J."/>
            <person name="Keim P."/>
            <person name="Wagner D."/>
        </authorList>
    </citation>
    <scope>NUCLEOTIDE SEQUENCE [LARGE SCALE GENOMIC DNA]</scope>
    <source>
        <strain evidence="1 2">MSMB1585WGS</strain>
    </source>
</reference>
<dbReference type="Proteomes" id="UP000057910">
    <property type="component" value="Unassembled WGS sequence"/>
</dbReference>
<accession>A0ABD4DVM4</accession>
<sequence>MCSKSDRSQGQDGAARQRLIRLIHVAKRDLAMADDSYRGVLRQIGKKESAADLMIPELEKVLEHLKRCGFKVRSNKQSRGRADDDQSKMIRGLWIELAERGVVENRSEEALAAFVKRMTGIDALDWLSSAQASRVIEHLKKWRNRSTEAV</sequence>
<dbReference type="EMBL" id="LPAD01000104">
    <property type="protein sequence ID" value="KVN76006.1"/>
    <property type="molecule type" value="Genomic_DNA"/>
</dbReference>
<dbReference type="AlphaFoldDB" id="A0ABD4DVM4"/>
<proteinExistence type="predicted"/>
<organism evidence="1 2">
    <name type="scientific">Burkholderia ubonensis</name>
    <dbReference type="NCBI Taxonomy" id="101571"/>
    <lineage>
        <taxon>Bacteria</taxon>
        <taxon>Pseudomonadati</taxon>
        <taxon>Pseudomonadota</taxon>
        <taxon>Betaproteobacteria</taxon>
        <taxon>Burkholderiales</taxon>
        <taxon>Burkholderiaceae</taxon>
        <taxon>Burkholderia</taxon>
        <taxon>Burkholderia cepacia complex</taxon>
    </lineage>
</organism>
<evidence type="ECO:0000313" key="1">
    <source>
        <dbReference type="EMBL" id="KVN76006.1"/>
    </source>
</evidence>